<evidence type="ECO:0000313" key="7">
    <source>
        <dbReference type="Proteomes" id="UP000545507"/>
    </source>
</evidence>
<dbReference type="Proteomes" id="UP000545507">
    <property type="component" value="Unassembled WGS sequence"/>
</dbReference>
<name>A0A7Y8KX40_9BURK</name>
<dbReference type="InterPro" id="IPR011006">
    <property type="entry name" value="CheY-like_superfamily"/>
</dbReference>
<dbReference type="Gene3D" id="1.10.10.10">
    <property type="entry name" value="Winged helix-like DNA-binding domain superfamily/Winged helix DNA-binding domain"/>
    <property type="match status" value="1"/>
</dbReference>
<dbReference type="InterPro" id="IPR036388">
    <property type="entry name" value="WH-like_DNA-bd_sf"/>
</dbReference>
<dbReference type="CDD" id="cd17535">
    <property type="entry name" value="REC_NarL-like"/>
    <property type="match status" value="1"/>
</dbReference>
<sequence length="304" mass="32745">MHPLARLTVQTHPVFSATAMAPSQDSMRQHPLPRRITVMVVEDHPEFRDTLSRVVSESEDMRLLGACKDLPAGLCLLEQHCPDVLLVDLGLPSGSGMVLLRSAQILWGARCTTALLTVTGIDEHLLTAAAAGAKGYLFKSDQAADWLGTIRGLAMGQSPLHAKLAHSFLQQFSARAGAADADKGSEGASLPWVLDVQTHALLLHIAAGYTSAEAALRLNLSETDTGRRIRAVYDQFFQPGPCLSPRELELLGLLNKGYTFKKCAELMGVSESTTKTQAARAYEKLGASNLQMALYEARQAGLIA</sequence>
<dbReference type="Gene3D" id="3.40.50.2300">
    <property type="match status" value="1"/>
</dbReference>
<evidence type="ECO:0000259" key="4">
    <source>
        <dbReference type="PROSITE" id="PS50043"/>
    </source>
</evidence>
<dbReference type="SUPFAM" id="SSF46894">
    <property type="entry name" value="C-terminal effector domain of the bipartite response regulators"/>
    <property type="match status" value="1"/>
</dbReference>
<dbReference type="PANTHER" id="PTHR43214">
    <property type="entry name" value="TWO-COMPONENT RESPONSE REGULATOR"/>
    <property type="match status" value="1"/>
</dbReference>
<reference evidence="6 7" key="1">
    <citation type="submission" date="2019-09" db="EMBL/GenBank/DDBJ databases">
        <title>Hydrogenophaga aromatica sp. nov., isolated from a para-xylene-degrading enrichment culture.</title>
        <authorList>
            <person name="Tancsics A."/>
            <person name="Banerjee S."/>
        </authorList>
    </citation>
    <scope>NUCLEOTIDE SEQUENCE [LARGE SCALE GENOMIC DNA]</scope>
    <source>
        <strain evidence="6 7">D2P1</strain>
    </source>
</reference>
<dbReference type="InterPro" id="IPR016032">
    <property type="entry name" value="Sig_transdc_resp-reg_C-effctor"/>
</dbReference>
<dbReference type="SUPFAM" id="SSF52172">
    <property type="entry name" value="CheY-like"/>
    <property type="match status" value="1"/>
</dbReference>
<dbReference type="GO" id="GO:0006355">
    <property type="term" value="P:regulation of DNA-templated transcription"/>
    <property type="evidence" value="ECO:0007669"/>
    <property type="project" value="InterPro"/>
</dbReference>
<dbReference type="GO" id="GO:0000160">
    <property type="term" value="P:phosphorelay signal transduction system"/>
    <property type="evidence" value="ECO:0007669"/>
    <property type="project" value="InterPro"/>
</dbReference>
<dbReference type="PRINTS" id="PR00038">
    <property type="entry name" value="HTHLUXR"/>
</dbReference>
<dbReference type="InterPro" id="IPR001789">
    <property type="entry name" value="Sig_transdc_resp-reg_receiver"/>
</dbReference>
<dbReference type="InterPro" id="IPR039420">
    <property type="entry name" value="WalR-like"/>
</dbReference>
<dbReference type="InterPro" id="IPR058245">
    <property type="entry name" value="NreC/VraR/RcsB-like_REC"/>
</dbReference>
<dbReference type="Pfam" id="PF00196">
    <property type="entry name" value="GerE"/>
    <property type="match status" value="1"/>
</dbReference>
<evidence type="ECO:0000256" key="2">
    <source>
        <dbReference type="ARBA" id="ARBA00023125"/>
    </source>
</evidence>
<dbReference type="CDD" id="cd06170">
    <property type="entry name" value="LuxR_C_like"/>
    <property type="match status" value="1"/>
</dbReference>
<evidence type="ECO:0000256" key="1">
    <source>
        <dbReference type="ARBA" id="ARBA00022553"/>
    </source>
</evidence>
<dbReference type="GO" id="GO:0003677">
    <property type="term" value="F:DNA binding"/>
    <property type="evidence" value="ECO:0007669"/>
    <property type="project" value="UniProtKB-KW"/>
</dbReference>
<dbReference type="Pfam" id="PF00072">
    <property type="entry name" value="Response_reg"/>
    <property type="match status" value="1"/>
</dbReference>
<dbReference type="AlphaFoldDB" id="A0A7Y8KX40"/>
<feature type="modified residue" description="4-aspartylphosphate" evidence="3">
    <location>
        <position position="88"/>
    </location>
</feature>
<dbReference type="SMART" id="SM00421">
    <property type="entry name" value="HTH_LUXR"/>
    <property type="match status" value="1"/>
</dbReference>
<keyword evidence="2" id="KW-0238">DNA-binding</keyword>
<comment type="caution">
    <text evidence="6">The sequence shown here is derived from an EMBL/GenBank/DDBJ whole genome shotgun (WGS) entry which is preliminary data.</text>
</comment>
<evidence type="ECO:0000256" key="3">
    <source>
        <dbReference type="PROSITE-ProRule" id="PRU00169"/>
    </source>
</evidence>
<organism evidence="6 7">
    <name type="scientific">Hydrogenophaga aromaticivorans</name>
    <dbReference type="NCBI Taxonomy" id="2610898"/>
    <lineage>
        <taxon>Bacteria</taxon>
        <taxon>Pseudomonadati</taxon>
        <taxon>Pseudomonadota</taxon>
        <taxon>Betaproteobacteria</taxon>
        <taxon>Burkholderiales</taxon>
        <taxon>Comamonadaceae</taxon>
        <taxon>Hydrogenophaga</taxon>
    </lineage>
</organism>
<feature type="domain" description="Response regulatory" evidence="5">
    <location>
        <begin position="37"/>
        <end position="154"/>
    </location>
</feature>
<feature type="domain" description="HTH luxR-type" evidence="4">
    <location>
        <begin position="236"/>
        <end position="301"/>
    </location>
</feature>
<dbReference type="PROSITE" id="PS50043">
    <property type="entry name" value="HTH_LUXR_2"/>
    <property type="match status" value="1"/>
</dbReference>
<dbReference type="InterPro" id="IPR000792">
    <property type="entry name" value="Tscrpt_reg_LuxR_C"/>
</dbReference>
<evidence type="ECO:0000259" key="5">
    <source>
        <dbReference type="PROSITE" id="PS50110"/>
    </source>
</evidence>
<dbReference type="PROSITE" id="PS50110">
    <property type="entry name" value="RESPONSE_REGULATORY"/>
    <property type="match status" value="1"/>
</dbReference>
<dbReference type="SMART" id="SM00448">
    <property type="entry name" value="REC"/>
    <property type="match status" value="1"/>
</dbReference>
<keyword evidence="7" id="KW-1185">Reference proteome</keyword>
<protein>
    <submittedName>
        <fullName evidence="6">Response regulator transcription factor</fullName>
    </submittedName>
</protein>
<dbReference type="EMBL" id="VYGV01000006">
    <property type="protein sequence ID" value="NWF45177.1"/>
    <property type="molecule type" value="Genomic_DNA"/>
</dbReference>
<evidence type="ECO:0000313" key="6">
    <source>
        <dbReference type="EMBL" id="NWF45177.1"/>
    </source>
</evidence>
<accession>A0A7Y8KX40</accession>
<keyword evidence="1 3" id="KW-0597">Phosphoprotein</keyword>
<proteinExistence type="predicted"/>
<gene>
    <name evidence="6" type="ORF">F3K02_07915</name>
</gene>